<feature type="transmembrane region" description="Helical" evidence="6">
    <location>
        <begin position="174"/>
        <end position="198"/>
    </location>
</feature>
<evidence type="ECO:0000256" key="4">
    <source>
        <dbReference type="ARBA" id="ARBA00022989"/>
    </source>
</evidence>
<dbReference type="SUPFAM" id="SSF103473">
    <property type="entry name" value="MFS general substrate transporter"/>
    <property type="match status" value="1"/>
</dbReference>
<dbReference type="GO" id="GO:0022857">
    <property type="term" value="F:transmembrane transporter activity"/>
    <property type="evidence" value="ECO:0007669"/>
    <property type="project" value="TreeGrafter"/>
</dbReference>
<dbReference type="InterPro" id="IPR036259">
    <property type="entry name" value="MFS_trans_sf"/>
</dbReference>
<evidence type="ECO:0000256" key="6">
    <source>
        <dbReference type="SAM" id="Phobius"/>
    </source>
</evidence>
<dbReference type="GeneID" id="68316366"/>
<sequence>MADGTVEYVGKNTVGDELGLMPNGYYFQSPQFIDPLTAQCLASTCAYLGWVLPSNTLGSSMFWKPLITSRVFKNTGFVAVVTCAIVASMAYNSLTALWPTIISTLYTAYSIKVGWQSCVNGGGVVLGQAMSGLAIAYVRRLKIQCICAAALVMTFITSTSSISPGRWEPQDIGIASGILGSILVLGGAISQAVYVAIFSNESPRKIPKFGIFLPPEAGINKAIVDSVGDAVVKAYTSPLPYVFYATIPFSCIMLVAAFVGLDIKQFLTYNVAKCLQDKSFRKSSTGANEVEVQAMNECHPDEARVASYV</sequence>
<dbReference type="RefSeq" id="XP_044679044.1">
    <property type="nucleotide sequence ID" value="XM_044826127.1"/>
</dbReference>
<feature type="transmembrane region" description="Helical" evidence="6">
    <location>
        <begin position="71"/>
        <end position="94"/>
    </location>
</feature>
<keyword evidence="8" id="KW-1185">Reference proteome</keyword>
<accession>A0A9P8INL2</accession>
<evidence type="ECO:0000256" key="5">
    <source>
        <dbReference type="ARBA" id="ARBA00023136"/>
    </source>
</evidence>
<dbReference type="EMBL" id="JAHBCI010000006">
    <property type="protein sequence ID" value="KAG9500044.1"/>
    <property type="molecule type" value="Genomic_DNA"/>
</dbReference>
<protein>
    <submittedName>
        <fullName evidence="7">Uncharacterized protein</fullName>
    </submittedName>
</protein>
<keyword evidence="4 6" id="KW-1133">Transmembrane helix</keyword>
<feature type="transmembrane region" description="Helical" evidence="6">
    <location>
        <begin position="114"/>
        <end position="138"/>
    </location>
</feature>
<evidence type="ECO:0000256" key="2">
    <source>
        <dbReference type="ARBA" id="ARBA00022448"/>
    </source>
</evidence>
<keyword evidence="5 6" id="KW-0472">Membrane</keyword>
<evidence type="ECO:0000256" key="1">
    <source>
        <dbReference type="ARBA" id="ARBA00004127"/>
    </source>
</evidence>
<evidence type="ECO:0000313" key="7">
    <source>
        <dbReference type="EMBL" id="KAG9500044.1"/>
    </source>
</evidence>
<feature type="transmembrane region" description="Helical" evidence="6">
    <location>
        <begin position="241"/>
        <end position="261"/>
    </location>
</feature>
<dbReference type="PANTHER" id="PTHR23501">
    <property type="entry name" value="MAJOR FACILITATOR SUPERFAMILY"/>
    <property type="match status" value="1"/>
</dbReference>
<evidence type="ECO:0000313" key="8">
    <source>
        <dbReference type="Proteomes" id="UP000827133"/>
    </source>
</evidence>
<keyword evidence="3 6" id="KW-0812">Transmembrane</keyword>
<dbReference type="GO" id="GO:0012505">
    <property type="term" value="C:endomembrane system"/>
    <property type="evidence" value="ECO:0007669"/>
    <property type="project" value="UniProtKB-SubCell"/>
</dbReference>
<dbReference type="Proteomes" id="UP000827133">
    <property type="component" value="Unassembled WGS sequence"/>
</dbReference>
<proteinExistence type="predicted"/>
<comment type="caution">
    <text evidence="7">The sequence shown here is derived from an EMBL/GenBank/DDBJ whole genome shotgun (WGS) entry which is preliminary data.</text>
</comment>
<dbReference type="KEGG" id="fmu:J7337_008510"/>
<comment type="subcellular location">
    <subcellularLocation>
        <location evidence="1">Endomembrane system</location>
        <topology evidence="1">Multi-pass membrane protein</topology>
    </subcellularLocation>
</comment>
<reference evidence="7" key="1">
    <citation type="journal article" date="2021" name="Mol. Plant Microbe Interact.">
        <title>Telomere to telomere genome assembly of Fusarium musae F31, causal agent of crown rot disease of banana.</title>
        <authorList>
            <person name="Degradi L."/>
            <person name="Tava V."/>
            <person name="Kunova A."/>
            <person name="Cortesi P."/>
            <person name="Saracchi M."/>
            <person name="Pasquali M."/>
        </authorList>
    </citation>
    <scope>NUCLEOTIDE SEQUENCE</scope>
    <source>
        <strain evidence="7">F31</strain>
    </source>
</reference>
<keyword evidence="2" id="KW-0813">Transport</keyword>
<name>A0A9P8INL2_9HYPO</name>
<gene>
    <name evidence="7" type="ORF">J7337_008510</name>
</gene>
<organism evidence="7 8">
    <name type="scientific">Fusarium musae</name>
    <dbReference type="NCBI Taxonomy" id="1042133"/>
    <lineage>
        <taxon>Eukaryota</taxon>
        <taxon>Fungi</taxon>
        <taxon>Dikarya</taxon>
        <taxon>Ascomycota</taxon>
        <taxon>Pezizomycotina</taxon>
        <taxon>Sordariomycetes</taxon>
        <taxon>Hypocreomycetidae</taxon>
        <taxon>Hypocreales</taxon>
        <taxon>Nectriaceae</taxon>
        <taxon>Fusarium</taxon>
    </lineage>
</organism>
<dbReference type="PANTHER" id="PTHR23501:SF191">
    <property type="entry name" value="VACUOLAR BASIC AMINO ACID TRANSPORTER 4"/>
    <property type="match status" value="1"/>
</dbReference>
<dbReference type="AlphaFoldDB" id="A0A9P8INL2"/>
<evidence type="ECO:0000256" key="3">
    <source>
        <dbReference type="ARBA" id="ARBA00022692"/>
    </source>
</evidence>
<dbReference type="GO" id="GO:0005886">
    <property type="term" value="C:plasma membrane"/>
    <property type="evidence" value="ECO:0007669"/>
    <property type="project" value="TreeGrafter"/>
</dbReference>